<reference evidence="2" key="1">
    <citation type="submission" date="2008-09" db="EMBL/GenBank/DDBJ databases">
        <title>Genetic variaton of Taeniidae 8 kDa glycoprotein.</title>
        <authorList>
            <person name="Jia W."/>
            <person name="Liu H."/>
            <person name="Yan H."/>
            <person name="Guo A."/>
            <person name="Zhang S."/>
            <person name="Fu B."/>
            <person name="Cai X."/>
        </authorList>
    </citation>
    <scope>NUCLEOTIDE SEQUENCE</scope>
    <source>
        <strain evidence="2">Eg8kDa-5b</strain>
        <strain evidence="3">Eg8kDa-5c</strain>
    </source>
</reference>
<dbReference type="EMBL" id="FJ205520">
    <property type="protein sequence ID" value="ACI42344.1"/>
    <property type="molecule type" value="Genomic_DNA"/>
</dbReference>
<sequence>MRVYIVLLALTVFVVAVSAEKIKPKCDTNSTKKEIEYIHNWFFHDDPIGKQIAQLAKNWNETVQEAKGKFRASLAEYCRCLKNITA</sequence>
<dbReference type="InterPro" id="IPR008860">
    <property type="entry name" value="Taeniidae_ag"/>
</dbReference>
<evidence type="ECO:0000313" key="2">
    <source>
        <dbReference type="EMBL" id="ACI42344.1"/>
    </source>
</evidence>
<accession>B6E493</accession>
<proteinExistence type="predicted"/>
<protein>
    <submittedName>
        <fullName evidence="2">8 kDa glycoprotein</fullName>
    </submittedName>
</protein>
<organism evidence="2">
    <name type="scientific">Echinococcus granulosus</name>
    <name type="common">Hydatid tapeworm</name>
    <dbReference type="NCBI Taxonomy" id="6210"/>
    <lineage>
        <taxon>Eukaryota</taxon>
        <taxon>Metazoa</taxon>
        <taxon>Spiralia</taxon>
        <taxon>Lophotrochozoa</taxon>
        <taxon>Platyhelminthes</taxon>
        <taxon>Cestoda</taxon>
        <taxon>Eucestoda</taxon>
        <taxon>Cyclophyllidea</taxon>
        <taxon>Taeniidae</taxon>
        <taxon>Echinococcus</taxon>
        <taxon>Echinococcus granulosus group</taxon>
    </lineage>
</organism>
<feature type="signal peptide" evidence="1">
    <location>
        <begin position="1"/>
        <end position="19"/>
    </location>
</feature>
<dbReference type="AlphaFoldDB" id="B6E493"/>
<dbReference type="Pfam" id="PF05596">
    <property type="entry name" value="Taeniidae_ag"/>
    <property type="match status" value="1"/>
</dbReference>
<evidence type="ECO:0000313" key="3">
    <source>
        <dbReference type="EMBL" id="ACI42346.1"/>
    </source>
</evidence>
<feature type="chain" id="PRO_5007643623" evidence="1">
    <location>
        <begin position="20"/>
        <end position="86"/>
    </location>
</feature>
<dbReference type="EMBL" id="FJ205522">
    <property type="protein sequence ID" value="ACI42346.1"/>
    <property type="molecule type" value="Genomic_DNA"/>
</dbReference>
<evidence type="ECO:0000256" key="1">
    <source>
        <dbReference type="SAM" id="SignalP"/>
    </source>
</evidence>
<keyword evidence="1" id="KW-0732">Signal</keyword>
<name>B6E493_ECHGR</name>